<proteinExistence type="predicted"/>
<protein>
    <recommendedName>
        <fullName evidence="5">PadR family transcriptional regulator</fullName>
    </recommendedName>
</protein>
<keyword evidence="4" id="KW-1185">Reference proteome</keyword>
<dbReference type="PANTHER" id="PTHR43252">
    <property type="entry name" value="TRANSCRIPTIONAL REGULATOR YQJI"/>
    <property type="match status" value="1"/>
</dbReference>
<dbReference type="Gene3D" id="6.10.140.190">
    <property type="match status" value="1"/>
</dbReference>
<organism evidence="3 4">
    <name type="scientific">Oceanobacillus kimchii</name>
    <dbReference type="NCBI Taxonomy" id="746691"/>
    <lineage>
        <taxon>Bacteria</taxon>
        <taxon>Bacillati</taxon>
        <taxon>Bacillota</taxon>
        <taxon>Bacilli</taxon>
        <taxon>Bacillales</taxon>
        <taxon>Bacillaceae</taxon>
        <taxon>Oceanobacillus</taxon>
    </lineage>
</organism>
<dbReference type="Pfam" id="PF03551">
    <property type="entry name" value="PadR"/>
    <property type="match status" value="1"/>
</dbReference>
<gene>
    <name evidence="3" type="ORF">MACH08_37160</name>
</gene>
<dbReference type="InterPro" id="IPR036390">
    <property type="entry name" value="WH_DNA-bd_sf"/>
</dbReference>
<comment type="caution">
    <text evidence="3">The sequence shown here is derived from an EMBL/GenBank/DDBJ whole genome shotgun (WGS) entry which is preliminary data.</text>
</comment>
<reference evidence="3 4" key="1">
    <citation type="submission" date="2023-02" db="EMBL/GenBank/DDBJ databases">
        <title>Oceanobacillus kimchii IFOP_LL358 isolated form Alexandrium catenella lab strain.</title>
        <authorList>
            <person name="Gajardo G."/>
            <person name="Ueki S."/>
            <person name="Maruyama F."/>
        </authorList>
    </citation>
    <scope>NUCLEOTIDE SEQUENCE [LARGE SCALE GENOMIC DNA]</scope>
    <source>
        <strain evidence="3 4">IFOP_LL358</strain>
    </source>
</reference>
<evidence type="ECO:0000313" key="3">
    <source>
        <dbReference type="EMBL" id="GLO67932.1"/>
    </source>
</evidence>
<dbReference type="PANTHER" id="PTHR43252:SF6">
    <property type="entry name" value="NEGATIVE TRANSCRIPTION REGULATOR PADR"/>
    <property type="match status" value="1"/>
</dbReference>
<evidence type="ECO:0000259" key="2">
    <source>
        <dbReference type="Pfam" id="PF10400"/>
    </source>
</evidence>
<evidence type="ECO:0000259" key="1">
    <source>
        <dbReference type="Pfam" id="PF03551"/>
    </source>
</evidence>
<name>A0ABQ5TSJ4_9BACI</name>
<dbReference type="InterPro" id="IPR018309">
    <property type="entry name" value="Tscrpt_reg_PadR_C"/>
</dbReference>
<accession>A0ABQ5TSJ4</accession>
<dbReference type="InterPro" id="IPR005149">
    <property type="entry name" value="Tscrpt_reg_PadR_N"/>
</dbReference>
<evidence type="ECO:0008006" key="5">
    <source>
        <dbReference type="Google" id="ProtNLM"/>
    </source>
</evidence>
<sequence>MKMYNDTAYVILGILTTECTSGYDIKKLIDQSLNHFWKISYGQIYPTLKLLVEEELAEVAPSLESGKKDKNEYSLTEKGVNTLKSWLEEPVQQLPVEKNEILLKLFFGNHQSNKASIRLIEDYRTKLQTRYQTYVAIETSIKEHDSASKDAKYWLYTLDYGKRTTKAAMDWCAATIKNIPKGEEMYE</sequence>
<dbReference type="Proteomes" id="UP001275436">
    <property type="component" value="Unassembled WGS sequence"/>
</dbReference>
<dbReference type="RefSeq" id="WP_017798472.1">
    <property type="nucleotide sequence ID" value="NZ_BSKO01000001.1"/>
</dbReference>
<feature type="domain" description="Transcription regulator PadR C-terminal" evidence="2">
    <location>
        <begin position="98"/>
        <end position="178"/>
    </location>
</feature>
<dbReference type="SUPFAM" id="SSF46785">
    <property type="entry name" value="Winged helix' DNA-binding domain"/>
    <property type="match status" value="1"/>
</dbReference>
<dbReference type="Pfam" id="PF10400">
    <property type="entry name" value="Vir_act_alpha_C"/>
    <property type="match status" value="1"/>
</dbReference>
<evidence type="ECO:0000313" key="4">
    <source>
        <dbReference type="Proteomes" id="UP001275436"/>
    </source>
</evidence>
<dbReference type="Gene3D" id="1.10.10.10">
    <property type="entry name" value="Winged helix-like DNA-binding domain superfamily/Winged helix DNA-binding domain"/>
    <property type="match status" value="1"/>
</dbReference>
<dbReference type="EMBL" id="BSKO01000001">
    <property type="protein sequence ID" value="GLO67932.1"/>
    <property type="molecule type" value="Genomic_DNA"/>
</dbReference>
<dbReference type="InterPro" id="IPR036388">
    <property type="entry name" value="WH-like_DNA-bd_sf"/>
</dbReference>
<feature type="domain" description="Transcription regulator PadR N-terminal" evidence="1">
    <location>
        <begin position="11"/>
        <end position="84"/>
    </location>
</feature>